<evidence type="ECO:0000313" key="9">
    <source>
        <dbReference type="Proteomes" id="UP000320048"/>
    </source>
</evidence>
<dbReference type="GO" id="GO:0017089">
    <property type="term" value="F:glycolipid transfer activity"/>
    <property type="evidence" value="ECO:0007669"/>
    <property type="project" value="TreeGrafter"/>
</dbReference>
<feature type="transmembrane region" description="Helical" evidence="7">
    <location>
        <begin position="12"/>
        <end position="31"/>
    </location>
</feature>
<evidence type="ECO:0000256" key="3">
    <source>
        <dbReference type="ARBA" id="ARBA00022692"/>
    </source>
</evidence>
<evidence type="ECO:0000256" key="1">
    <source>
        <dbReference type="ARBA" id="ARBA00022475"/>
    </source>
</evidence>
<dbReference type="Pfam" id="PF06835">
    <property type="entry name" value="LptC"/>
    <property type="match status" value="1"/>
</dbReference>
<dbReference type="Gene3D" id="2.60.450.10">
    <property type="entry name" value="Lipopolysaccharide (LPS) transport protein A like domain"/>
    <property type="match status" value="1"/>
</dbReference>
<organism evidence="8 9">
    <name type="scientific">Candidatus Segetimicrobium genomatis</name>
    <dbReference type="NCBI Taxonomy" id="2569760"/>
    <lineage>
        <taxon>Bacteria</taxon>
        <taxon>Bacillati</taxon>
        <taxon>Candidatus Sysuimicrobiota</taxon>
        <taxon>Candidatus Sysuimicrobiia</taxon>
        <taxon>Candidatus Sysuimicrobiales</taxon>
        <taxon>Candidatus Segetimicrobiaceae</taxon>
        <taxon>Candidatus Segetimicrobium</taxon>
    </lineage>
</organism>
<dbReference type="Proteomes" id="UP000320048">
    <property type="component" value="Unassembled WGS sequence"/>
</dbReference>
<keyword evidence="4 7" id="KW-1133">Transmembrane helix</keyword>
<dbReference type="GO" id="GO:0030288">
    <property type="term" value="C:outer membrane-bounded periplasmic space"/>
    <property type="evidence" value="ECO:0007669"/>
    <property type="project" value="TreeGrafter"/>
</dbReference>
<evidence type="ECO:0000313" key="8">
    <source>
        <dbReference type="EMBL" id="TMI80369.1"/>
    </source>
</evidence>
<evidence type="ECO:0000256" key="4">
    <source>
        <dbReference type="ARBA" id="ARBA00022989"/>
    </source>
</evidence>
<dbReference type="InterPro" id="IPR010664">
    <property type="entry name" value="LipoPS_assembly_LptC-rel"/>
</dbReference>
<accession>A0A537J9Y6</accession>
<evidence type="ECO:0000256" key="7">
    <source>
        <dbReference type="SAM" id="Phobius"/>
    </source>
</evidence>
<feature type="region of interest" description="Disordered" evidence="6">
    <location>
        <begin position="35"/>
        <end position="63"/>
    </location>
</feature>
<protein>
    <submittedName>
        <fullName evidence="8">LPS export ABC transporter periplasmic protein LptC</fullName>
    </submittedName>
</protein>
<dbReference type="AlphaFoldDB" id="A0A537J9Y6"/>
<proteinExistence type="predicted"/>
<keyword evidence="2" id="KW-0997">Cell inner membrane</keyword>
<sequence>MAVQTAWSGVRRFLFWAIPAVLVAGLAWTFLPHGETPPSGSPPPSSTQAAALPENPGAPARKPLFKPYAQIHQGDLEGTDDSGGRRWRIVADDVVVVQNKQVALLRNVQATFYEKDGSTITITGDRGQYDTRTREVEISGNVHGTSSTGRELFADRLHWAPGPGTITGIGHVRLVQEHTVMYADRMVSNTTLGQTRFFGHVHAAVR</sequence>
<gene>
    <name evidence="8" type="primary">lptC</name>
    <name evidence="8" type="ORF">E6H04_08740</name>
</gene>
<dbReference type="EMBL" id="VBAO01000225">
    <property type="protein sequence ID" value="TMI80369.1"/>
    <property type="molecule type" value="Genomic_DNA"/>
</dbReference>
<comment type="caution">
    <text evidence="8">The sequence shown here is derived from an EMBL/GenBank/DDBJ whole genome shotgun (WGS) entry which is preliminary data.</text>
</comment>
<dbReference type="GO" id="GO:0015221">
    <property type="term" value="F:lipopolysaccharide transmembrane transporter activity"/>
    <property type="evidence" value="ECO:0007669"/>
    <property type="project" value="InterPro"/>
</dbReference>
<evidence type="ECO:0000256" key="5">
    <source>
        <dbReference type="ARBA" id="ARBA00023136"/>
    </source>
</evidence>
<evidence type="ECO:0000256" key="2">
    <source>
        <dbReference type="ARBA" id="ARBA00022519"/>
    </source>
</evidence>
<evidence type="ECO:0000256" key="6">
    <source>
        <dbReference type="SAM" id="MobiDB-lite"/>
    </source>
</evidence>
<dbReference type="InterPro" id="IPR026265">
    <property type="entry name" value="LptC"/>
</dbReference>
<name>A0A537J9Y6_9BACT</name>
<dbReference type="PANTHER" id="PTHR37481">
    <property type="entry name" value="LIPOPOLYSACCHARIDE EXPORT SYSTEM PROTEIN LPTC"/>
    <property type="match status" value="1"/>
</dbReference>
<keyword evidence="5 7" id="KW-0472">Membrane</keyword>
<keyword evidence="3 7" id="KW-0812">Transmembrane</keyword>
<dbReference type="NCBIfam" id="TIGR04409">
    <property type="entry name" value="LptC_YrbK"/>
    <property type="match status" value="1"/>
</dbReference>
<keyword evidence="1" id="KW-1003">Cell membrane</keyword>
<dbReference type="PANTHER" id="PTHR37481:SF1">
    <property type="entry name" value="LIPOPOLYSACCHARIDE EXPORT SYSTEM PROTEIN LPTC"/>
    <property type="match status" value="1"/>
</dbReference>
<dbReference type="InterPro" id="IPR052363">
    <property type="entry name" value="LPS_export_LptC"/>
</dbReference>
<dbReference type="GO" id="GO:0005886">
    <property type="term" value="C:plasma membrane"/>
    <property type="evidence" value="ECO:0007669"/>
    <property type="project" value="InterPro"/>
</dbReference>
<reference evidence="8 9" key="1">
    <citation type="journal article" date="2019" name="Nat. Microbiol.">
        <title>Mediterranean grassland soil C-N compound turnover is dependent on rainfall and depth, and is mediated by genomically divergent microorganisms.</title>
        <authorList>
            <person name="Diamond S."/>
            <person name="Andeer P.F."/>
            <person name="Li Z."/>
            <person name="Crits-Christoph A."/>
            <person name="Burstein D."/>
            <person name="Anantharaman K."/>
            <person name="Lane K.R."/>
            <person name="Thomas B.C."/>
            <person name="Pan C."/>
            <person name="Northen T.R."/>
            <person name="Banfield J.F."/>
        </authorList>
    </citation>
    <scope>NUCLEOTIDE SEQUENCE [LARGE SCALE GENOMIC DNA]</scope>
    <source>
        <strain evidence="8">NP_7</strain>
    </source>
</reference>